<name>A0A232F1N5_9HYME</name>
<dbReference type="SMART" id="SM00225">
    <property type="entry name" value="BTB"/>
    <property type="match status" value="1"/>
</dbReference>
<comment type="caution">
    <text evidence="2">The sequence shown here is derived from an EMBL/GenBank/DDBJ whole genome shotgun (WGS) entry which is preliminary data.</text>
</comment>
<dbReference type="STRING" id="543379.A0A232F1N5"/>
<dbReference type="AlphaFoldDB" id="A0A232F1N5"/>
<dbReference type="InterPro" id="IPR008974">
    <property type="entry name" value="TRAF-like"/>
</dbReference>
<evidence type="ECO:0000313" key="3">
    <source>
        <dbReference type="Proteomes" id="UP000215335"/>
    </source>
</evidence>
<dbReference type="Gene3D" id="3.30.710.10">
    <property type="entry name" value="Potassium Channel Kv1.1, Chain A"/>
    <property type="match status" value="1"/>
</dbReference>
<reference evidence="2 3" key="1">
    <citation type="journal article" date="2017" name="Curr. Biol.">
        <title>The Evolution of Venom by Co-option of Single-Copy Genes.</title>
        <authorList>
            <person name="Martinson E.O."/>
            <person name="Mrinalini"/>
            <person name="Kelkar Y.D."/>
            <person name="Chang C.H."/>
            <person name="Werren J.H."/>
        </authorList>
    </citation>
    <scope>NUCLEOTIDE SEQUENCE [LARGE SCALE GENOMIC DNA]</scope>
    <source>
        <strain evidence="2 3">Alberta</strain>
        <tissue evidence="2">Whole body</tissue>
    </source>
</reference>
<dbReference type="EMBL" id="NNAY01001295">
    <property type="protein sequence ID" value="OXU24452.1"/>
    <property type="molecule type" value="Genomic_DNA"/>
</dbReference>
<evidence type="ECO:0000313" key="2">
    <source>
        <dbReference type="EMBL" id="OXU24452.1"/>
    </source>
</evidence>
<dbReference type="Proteomes" id="UP000215335">
    <property type="component" value="Unassembled WGS sequence"/>
</dbReference>
<dbReference type="CDD" id="cd14733">
    <property type="entry name" value="BACK"/>
    <property type="match status" value="1"/>
</dbReference>
<dbReference type="PANTHER" id="PTHR24413">
    <property type="entry name" value="SPECKLE-TYPE POZ PROTEIN"/>
    <property type="match status" value="1"/>
</dbReference>
<feature type="domain" description="BTB" evidence="1">
    <location>
        <begin position="182"/>
        <end position="246"/>
    </location>
</feature>
<gene>
    <name evidence="2" type="ORF">TSAR_009129</name>
</gene>
<dbReference type="OrthoDB" id="10249567at2759"/>
<dbReference type="Pfam" id="PF00651">
    <property type="entry name" value="BTB"/>
    <property type="match status" value="1"/>
</dbReference>
<dbReference type="InterPro" id="IPR011333">
    <property type="entry name" value="SKP1/BTB/POZ_sf"/>
</dbReference>
<protein>
    <recommendedName>
        <fullName evidence="1">BTB domain-containing protein</fullName>
    </recommendedName>
</protein>
<keyword evidence="3" id="KW-1185">Reference proteome</keyword>
<dbReference type="PROSITE" id="PS50097">
    <property type="entry name" value="BTB"/>
    <property type="match status" value="1"/>
</dbReference>
<dbReference type="InterPro" id="IPR000210">
    <property type="entry name" value="BTB/POZ_dom"/>
</dbReference>
<accession>A0A232F1N5</accession>
<dbReference type="SUPFAM" id="SSF54695">
    <property type="entry name" value="POZ domain"/>
    <property type="match status" value="1"/>
</dbReference>
<organism evidence="2 3">
    <name type="scientific">Trichomalopsis sarcophagae</name>
    <dbReference type="NCBI Taxonomy" id="543379"/>
    <lineage>
        <taxon>Eukaryota</taxon>
        <taxon>Metazoa</taxon>
        <taxon>Ecdysozoa</taxon>
        <taxon>Arthropoda</taxon>
        <taxon>Hexapoda</taxon>
        <taxon>Insecta</taxon>
        <taxon>Pterygota</taxon>
        <taxon>Neoptera</taxon>
        <taxon>Endopterygota</taxon>
        <taxon>Hymenoptera</taxon>
        <taxon>Apocrita</taxon>
        <taxon>Proctotrupomorpha</taxon>
        <taxon>Chalcidoidea</taxon>
        <taxon>Pteromalidae</taxon>
        <taxon>Pteromalinae</taxon>
        <taxon>Trichomalopsis</taxon>
    </lineage>
</organism>
<dbReference type="FunFam" id="3.30.710.10:FF:000159">
    <property type="entry name" value="Speckle-type POZ protein B"/>
    <property type="match status" value="1"/>
</dbReference>
<proteinExistence type="predicted"/>
<dbReference type="Gene3D" id="2.60.210.10">
    <property type="entry name" value="Apoptosis, Tumor Necrosis Factor Receptor Associated Protein 2, Chain A"/>
    <property type="match status" value="1"/>
</dbReference>
<evidence type="ECO:0000259" key="1">
    <source>
        <dbReference type="PROSITE" id="PS50097"/>
    </source>
</evidence>
<sequence>MASEIAGDINPFSMKLIFEWEIDYFRVKSLKGGDYVESPKFTVNCGGRNIRWRMRLLREKVQPGHTEEYLIFNPCYDHPHSNTLRSIIAINTAGKEIYELQKCRVKNCSYHSIVAIINNNEQYIPRAYVENPKNGILQNTTLKFLFILDISESMIKYNGDDIQHPFEAINKYEALLTDSKFSDVSLISEGKTMNVHKCILAQSSPVFAAMFDAEMKEKQKNLVKIDDVKYDVLVEMIRFIYAGKVNNIGKLAFELTIAADKYALDELKQVCERSLFENLESAKVMEYLQLADKLRMDKLKQKVIQFIVEHASDIADELQFDLLPNDILRDICYRLAKKK</sequence>
<dbReference type="SUPFAM" id="SSF49599">
    <property type="entry name" value="TRAF domain-like"/>
    <property type="match status" value="1"/>
</dbReference>